<keyword evidence="2" id="KW-1185">Reference proteome</keyword>
<name>A0ACB9KUK4_BAUVA</name>
<gene>
    <name evidence="1" type="ORF">L6164_034325</name>
</gene>
<comment type="caution">
    <text evidence="1">The sequence shown here is derived from an EMBL/GenBank/DDBJ whole genome shotgun (WGS) entry which is preliminary data.</text>
</comment>
<proteinExistence type="predicted"/>
<protein>
    <submittedName>
        <fullName evidence="1">Uncharacterized protein</fullName>
    </submittedName>
</protein>
<sequence>MSSQLVNGDGNGFKVKMNLLPPYSLVPHPQSPLSNAFGVMGCVSQIESGKSEMGFQILSPSFNPDKSRGSKRPSDDGDGYFGAEKKNLSLKLGVETEAKSSATVRNGHTKLCARGHWRPAEDSKLKELVAQYGPQNWNLIADHLEGRSGKSCRLRWFNQLDPRINKRTFSEEEEERLLAAHKLYGNKWAMIARLFPGRTDNAVKNHWHVIMARKLREQSSVYRRRKPNNNNNTENLPKGLNLTLTNNAGSESTMSSTIDESTSTCTDLSLTPSSSKQPPMNFPSPRPVIGSSGERVVKVGDMGFDKFFVGWKGSSCEAGSIQKPVGLDQSGYSDSNSEVSVSESVVTNRTNLSVSGESETVGDKIKMAFIDFLGVGAT</sequence>
<dbReference type="Proteomes" id="UP000828941">
    <property type="component" value="Chromosome 13"/>
</dbReference>
<dbReference type="EMBL" id="CM039438">
    <property type="protein sequence ID" value="KAI4301007.1"/>
    <property type="molecule type" value="Genomic_DNA"/>
</dbReference>
<accession>A0ACB9KUK4</accession>
<organism evidence="1 2">
    <name type="scientific">Bauhinia variegata</name>
    <name type="common">Purple orchid tree</name>
    <name type="synonym">Phanera variegata</name>
    <dbReference type="NCBI Taxonomy" id="167791"/>
    <lineage>
        <taxon>Eukaryota</taxon>
        <taxon>Viridiplantae</taxon>
        <taxon>Streptophyta</taxon>
        <taxon>Embryophyta</taxon>
        <taxon>Tracheophyta</taxon>
        <taxon>Spermatophyta</taxon>
        <taxon>Magnoliopsida</taxon>
        <taxon>eudicotyledons</taxon>
        <taxon>Gunneridae</taxon>
        <taxon>Pentapetalae</taxon>
        <taxon>rosids</taxon>
        <taxon>fabids</taxon>
        <taxon>Fabales</taxon>
        <taxon>Fabaceae</taxon>
        <taxon>Cercidoideae</taxon>
        <taxon>Cercideae</taxon>
        <taxon>Bauhiniinae</taxon>
        <taxon>Bauhinia</taxon>
    </lineage>
</organism>
<reference evidence="1 2" key="1">
    <citation type="journal article" date="2022" name="DNA Res.">
        <title>Chromosomal-level genome assembly of the orchid tree Bauhinia variegata (Leguminosae; Cercidoideae) supports the allotetraploid origin hypothesis of Bauhinia.</title>
        <authorList>
            <person name="Zhong Y."/>
            <person name="Chen Y."/>
            <person name="Zheng D."/>
            <person name="Pang J."/>
            <person name="Liu Y."/>
            <person name="Luo S."/>
            <person name="Meng S."/>
            <person name="Qian L."/>
            <person name="Wei D."/>
            <person name="Dai S."/>
            <person name="Zhou R."/>
        </authorList>
    </citation>
    <scope>NUCLEOTIDE SEQUENCE [LARGE SCALE GENOMIC DNA]</scope>
    <source>
        <strain evidence="1">BV-YZ2020</strain>
    </source>
</reference>
<evidence type="ECO:0000313" key="1">
    <source>
        <dbReference type="EMBL" id="KAI4301007.1"/>
    </source>
</evidence>
<evidence type="ECO:0000313" key="2">
    <source>
        <dbReference type="Proteomes" id="UP000828941"/>
    </source>
</evidence>